<evidence type="ECO:0000313" key="2">
    <source>
        <dbReference type="EMBL" id="KOO06143.1"/>
    </source>
</evidence>
<evidence type="ECO:0000256" key="1">
    <source>
        <dbReference type="SAM" id="Phobius"/>
    </source>
</evidence>
<dbReference type="STRING" id="171383.AKJ31_18820"/>
<accession>A0A0M0HWY3</accession>
<dbReference type="PROSITE" id="PS00409">
    <property type="entry name" value="PROKAR_NTER_METHYL"/>
    <property type="match status" value="1"/>
</dbReference>
<keyword evidence="1" id="KW-0472">Membrane</keyword>
<feature type="transmembrane region" description="Helical" evidence="1">
    <location>
        <begin position="12"/>
        <end position="31"/>
    </location>
</feature>
<dbReference type="InterPro" id="IPR012902">
    <property type="entry name" value="N_methyl_site"/>
</dbReference>
<dbReference type="Pfam" id="PF07963">
    <property type="entry name" value="N_methyl"/>
    <property type="match status" value="1"/>
</dbReference>
<sequence length="173" mass="19015">MKMQRGFTLIESIIVIVLMAFAMVTISSFLVPQITRSANPHYQARAAALGQSVMSTILAQGFDQQSDFTGGDLRCGEGVPSAASCTTILGNEESDIALYNDVDDYLGCWEPKGNNSCKDLNYLVGDGSETRYKNFRLDIQVSYQEVDKVKQIVLTISAPNQTPVELHAYKGNY</sequence>
<protein>
    <submittedName>
        <fullName evidence="2">MSHA biogenesis protein MshD</fullName>
    </submittedName>
</protein>
<organism evidence="2 3">
    <name type="scientific">Vibrio hepatarius</name>
    <dbReference type="NCBI Taxonomy" id="171383"/>
    <lineage>
        <taxon>Bacteria</taxon>
        <taxon>Pseudomonadati</taxon>
        <taxon>Pseudomonadota</taxon>
        <taxon>Gammaproteobacteria</taxon>
        <taxon>Vibrionales</taxon>
        <taxon>Vibrionaceae</taxon>
        <taxon>Vibrio</taxon>
        <taxon>Vibrio oreintalis group</taxon>
    </lineage>
</organism>
<dbReference type="RefSeq" id="WP_053410613.1">
    <property type="nucleotide sequence ID" value="NZ_DAIPHI010000102.1"/>
</dbReference>
<keyword evidence="3" id="KW-1185">Reference proteome</keyword>
<dbReference type="AlphaFoldDB" id="A0A0M0HWY3"/>
<proteinExistence type="predicted"/>
<evidence type="ECO:0000313" key="3">
    <source>
        <dbReference type="Proteomes" id="UP000037530"/>
    </source>
</evidence>
<reference evidence="3" key="1">
    <citation type="submission" date="2015-08" db="EMBL/GenBank/DDBJ databases">
        <title>Vibrio galatheae sp. nov., a novel member of the Vibrionaceae family isolated from the Solomon Islands.</title>
        <authorList>
            <person name="Giubergia S."/>
            <person name="Machado H."/>
            <person name="Mateiu R.V."/>
            <person name="Gram L."/>
        </authorList>
    </citation>
    <scope>NUCLEOTIDE SEQUENCE [LARGE SCALE GENOMIC DNA]</scope>
    <source>
        <strain evidence="3">DSM 19134</strain>
    </source>
</reference>
<dbReference type="OrthoDB" id="5593857at2"/>
<dbReference type="PATRIC" id="fig|171383.3.peg.3838"/>
<keyword evidence="1" id="KW-0812">Transmembrane</keyword>
<comment type="caution">
    <text evidence="2">The sequence shown here is derived from an EMBL/GenBank/DDBJ whole genome shotgun (WGS) entry which is preliminary data.</text>
</comment>
<dbReference type="NCBIfam" id="TIGR02532">
    <property type="entry name" value="IV_pilin_GFxxxE"/>
    <property type="match status" value="1"/>
</dbReference>
<dbReference type="Proteomes" id="UP000037530">
    <property type="component" value="Unassembled WGS sequence"/>
</dbReference>
<keyword evidence="1" id="KW-1133">Transmembrane helix</keyword>
<name>A0A0M0HWY3_9VIBR</name>
<gene>
    <name evidence="2" type="ORF">AKJ31_18820</name>
</gene>
<dbReference type="EMBL" id="LHPI01000020">
    <property type="protein sequence ID" value="KOO06143.1"/>
    <property type="molecule type" value="Genomic_DNA"/>
</dbReference>